<gene>
    <name evidence="1" type="ORF">ACFY8O_30535</name>
</gene>
<dbReference type="RefSeq" id="WP_387908094.1">
    <property type="nucleotide sequence ID" value="NZ_JBIBEG010000011.1"/>
</dbReference>
<reference evidence="1 2" key="1">
    <citation type="submission" date="2024-10" db="EMBL/GenBank/DDBJ databases">
        <title>The Natural Products Discovery Center: Release of the First 8490 Sequenced Strains for Exploring Actinobacteria Biosynthetic Diversity.</title>
        <authorList>
            <person name="Kalkreuter E."/>
            <person name="Kautsar S.A."/>
            <person name="Yang D."/>
            <person name="Bader C.D."/>
            <person name="Teijaro C.N."/>
            <person name="Fluegel L."/>
            <person name="Davis C.M."/>
            <person name="Simpson J.R."/>
            <person name="Lauterbach L."/>
            <person name="Steele A.D."/>
            <person name="Gui C."/>
            <person name="Meng S."/>
            <person name="Li G."/>
            <person name="Viehrig K."/>
            <person name="Ye F."/>
            <person name="Su P."/>
            <person name="Kiefer A.F."/>
            <person name="Nichols A."/>
            <person name="Cepeda A.J."/>
            <person name="Yan W."/>
            <person name="Fan B."/>
            <person name="Jiang Y."/>
            <person name="Adhikari A."/>
            <person name="Zheng C.-J."/>
            <person name="Schuster L."/>
            <person name="Cowan T.M."/>
            <person name="Smanski M.J."/>
            <person name="Chevrette M.G."/>
            <person name="De Carvalho L.P.S."/>
            <person name="Shen B."/>
        </authorList>
    </citation>
    <scope>NUCLEOTIDE SEQUENCE [LARGE SCALE GENOMIC DNA]</scope>
    <source>
        <strain evidence="1 2">NPDC012540</strain>
    </source>
</reference>
<comment type="caution">
    <text evidence="1">The sequence shown here is derived from an EMBL/GenBank/DDBJ whole genome shotgun (WGS) entry which is preliminary data.</text>
</comment>
<proteinExistence type="predicted"/>
<accession>A0ABW6XEQ7</accession>
<name>A0ABW6XEQ7_9ACTN</name>
<dbReference type="EMBL" id="JBIBEG010000011">
    <property type="protein sequence ID" value="MFF5900234.1"/>
    <property type="molecule type" value="Genomic_DNA"/>
</dbReference>
<protein>
    <submittedName>
        <fullName evidence="1">Uncharacterized protein</fullName>
    </submittedName>
</protein>
<organism evidence="1 2">
    <name type="scientific">Streptomyces argenteolus</name>
    <dbReference type="NCBI Taxonomy" id="67274"/>
    <lineage>
        <taxon>Bacteria</taxon>
        <taxon>Bacillati</taxon>
        <taxon>Actinomycetota</taxon>
        <taxon>Actinomycetes</taxon>
        <taxon>Kitasatosporales</taxon>
        <taxon>Streptomycetaceae</taxon>
        <taxon>Streptomyces</taxon>
    </lineage>
</organism>
<evidence type="ECO:0000313" key="2">
    <source>
        <dbReference type="Proteomes" id="UP001602322"/>
    </source>
</evidence>
<sequence>MARVGTAFLGTITLADGAGVCVVHPARGGGKVYVAPDETVLFVPSSMHFDTGLSAFLAGARTPVVP</sequence>
<evidence type="ECO:0000313" key="1">
    <source>
        <dbReference type="EMBL" id="MFF5900234.1"/>
    </source>
</evidence>
<dbReference type="Proteomes" id="UP001602322">
    <property type="component" value="Unassembled WGS sequence"/>
</dbReference>
<keyword evidence="2" id="KW-1185">Reference proteome</keyword>